<dbReference type="RefSeq" id="WP_176639396.1">
    <property type="nucleotide sequence ID" value="NZ_JABXXP010000057.1"/>
</dbReference>
<keyword evidence="1" id="KW-0472">Membrane</keyword>
<proteinExistence type="predicted"/>
<accession>A0A7Y7M4B7</accession>
<keyword evidence="1" id="KW-0812">Transmembrane</keyword>
<comment type="caution">
    <text evidence="2">The sequence shown here is derived from an EMBL/GenBank/DDBJ whole genome shotgun (WGS) entry which is preliminary data.</text>
</comment>
<protein>
    <submittedName>
        <fullName evidence="2">Uncharacterized protein</fullName>
    </submittedName>
</protein>
<dbReference type="Proteomes" id="UP000534870">
    <property type="component" value="Unassembled WGS sequence"/>
</dbReference>
<name>A0A7Y7M4B7_9PROT</name>
<sequence length="123" mass="12498">MDVQLSKGPGSRALLAAVIGMGVLLVVGSLVLVGVLVHRISHPHPAPGLPEADHAAAGLGAAWPFEGPHGQLTLNEPPGTHITGMTRQGNGLLAVSLSGGGPDRVILWDLAHARVAARLVLTP</sequence>
<organism evidence="2 3">
    <name type="scientific">Nguyenibacter vanlangensis</name>
    <dbReference type="NCBI Taxonomy" id="1216886"/>
    <lineage>
        <taxon>Bacteria</taxon>
        <taxon>Pseudomonadati</taxon>
        <taxon>Pseudomonadota</taxon>
        <taxon>Alphaproteobacteria</taxon>
        <taxon>Acetobacterales</taxon>
        <taxon>Acetobacteraceae</taxon>
        <taxon>Nguyenibacter</taxon>
    </lineage>
</organism>
<dbReference type="AlphaFoldDB" id="A0A7Y7M4B7"/>
<keyword evidence="1" id="KW-1133">Transmembrane helix</keyword>
<evidence type="ECO:0000313" key="2">
    <source>
        <dbReference type="EMBL" id="NVN10630.1"/>
    </source>
</evidence>
<reference evidence="2 3" key="1">
    <citation type="submission" date="2020-06" db="EMBL/GenBank/DDBJ databases">
        <title>Description of novel acetic acid bacteria.</title>
        <authorList>
            <person name="Sombolestani A."/>
        </authorList>
    </citation>
    <scope>NUCLEOTIDE SEQUENCE [LARGE SCALE GENOMIC DNA]</scope>
    <source>
        <strain evidence="2 3">LMG 31431</strain>
    </source>
</reference>
<evidence type="ECO:0000313" key="3">
    <source>
        <dbReference type="Proteomes" id="UP000534870"/>
    </source>
</evidence>
<dbReference type="EMBL" id="JABXXP010000057">
    <property type="protein sequence ID" value="NVN10630.1"/>
    <property type="molecule type" value="Genomic_DNA"/>
</dbReference>
<feature type="transmembrane region" description="Helical" evidence="1">
    <location>
        <begin position="12"/>
        <end position="37"/>
    </location>
</feature>
<evidence type="ECO:0000256" key="1">
    <source>
        <dbReference type="SAM" id="Phobius"/>
    </source>
</evidence>
<gene>
    <name evidence="2" type="ORF">HUK84_05625</name>
</gene>